<dbReference type="AlphaFoldDB" id="A0A7V1EHW0"/>
<comment type="caution">
    <text evidence="1">The sequence shown here is derived from an EMBL/GenBank/DDBJ whole genome shotgun (WGS) entry which is preliminary data.</text>
</comment>
<gene>
    <name evidence="1" type="ORF">ENP86_05305</name>
</gene>
<reference evidence="1" key="1">
    <citation type="journal article" date="2020" name="mSystems">
        <title>Genome- and Community-Level Interaction Insights into Carbon Utilization and Element Cycling Functions of Hydrothermarchaeota in Hydrothermal Sediment.</title>
        <authorList>
            <person name="Zhou Z."/>
            <person name="Liu Y."/>
            <person name="Xu W."/>
            <person name="Pan J."/>
            <person name="Luo Z.H."/>
            <person name="Li M."/>
        </authorList>
    </citation>
    <scope>NUCLEOTIDE SEQUENCE [LARGE SCALE GENOMIC DNA]</scope>
    <source>
        <strain evidence="1">SpSt-258</strain>
    </source>
</reference>
<name>A0A7V1EHW0_UNCW3</name>
<sequence length="99" mass="11186">MHNGYAYCANPNGLHLFNVSVPESLQYLGMFGTTPGRLTIGNDFLFDITHYCSLLVYDISNPVQPLIISSLGLTHFTRSKPYLKDSLYIFLNLLLMEKP</sequence>
<protein>
    <submittedName>
        <fullName evidence="1">Uncharacterized protein</fullName>
    </submittedName>
</protein>
<dbReference type="EMBL" id="DSKY01000014">
    <property type="protein sequence ID" value="HDY58950.1"/>
    <property type="molecule type" value="Genomic_DNA"/>
</dbReference>
<organism evidence="1">
    <name type="scientific">candidate division WOR-3 bacterium</name>
    <dbReference type="NCBI Taxonomy" id="2052148"/>
    <lineage>
        <taxon>Bacteria</taxon>
        <taxon>Bacteria division WOR-3</taxon>
    </lineage>
</organism>
<accession>A0A7V1EHW0</accession>
<evidence type="ECO:0000313" key="1">
    <source>
        <dbReference type="EMBL" id="HDY58950.1"/>
    </source>
</evidence>
<proteinExistence type="predicted"/>